<evidence type="ECO:0000256" key="2">
    <source>
        <dbReference type="ARBA" id="ARBA00022692"/>
    </source>
</evidence>
<protein>
    <recommendedName>
        <fullName evidence="8">Letm1 RBD domain-containing protein</fullName>
    </recommendedName>
</protein>
<organism evidence="9 10">
    <name type="scientific">Malassezia sympodialis (strain ATCC 42132)</name>
    <name type="common">Atopic eczema-associated yeast</name>
    <dbReference type="NCBI Taxonomy" id="1230383"/>
    <lineage>
        <taxon>Eukaryota</taxon>
        <taxon>Fungi</taxon>
        <taxon>Dikarya</taxon>
        <taxon>Basidiomycota</taxon>
        <taxon>Ustilaginomycotina</taxon>
        <taxon>Malasseziomycetes</taxon>
        <taxon>Malasseziales</taxon>
        <taxon>Malasseziaceae</taxon>
        <taxon>Malassezia</taxon>
    </lineage>
</organism>
<gene>
    <name evidence="9" type="ORF">MSYG_2233</name>
</gene>
<keyword evidence="2" id="KW-0812">Transmembrane</keyword>
<accession>A0A1M8A630</accession>
<keyword evidence="5 7" id="KW-0496">Mitochondrion</keyword>
<evidence type="ECO:0000256" key="4">
    <source>
        <dbReference type="ARBA" id="ARBA00022989"/>
    </source>
</evidence>
<dbReference type="InterPro" id="IPR044202">
    <property type="entry name" value="LETM1/MDM38-like"/>
</dbReference>
<dbReference type="InterPro" id="IPR033122">
    <property type="entry name" value="LETM1-like_RBD"/>
</dbReference>
<dbReference type="GO" id="GO:0030003">
    <property type="term" value="P:intracellular monoatomic cation homeostasis"/>
    <property type="evidence" value="ECO:0007669"/>
    <property type="project" value="TreeGrafter"/>
</dbReference>
<dbReference type="EMBL" id="LT671823">
    <property type="protein sequence ID" value="SHO77891.1"/>
    <property type="molecule type" value="Genomic_DNA"/>
</dbReference>
<name>A0A1M8A630_MALS4</name>
<evidence type="ECO:0000256" key="1">
    <source>
        <dbReference type="ARBA" id="ARBA00004434"/>
    </source>
</evidence>
<proteinExistence type="predicted"/>
<evidence type="ECO:0000256" key="7">
    <source>
        <dbReference type="PROSITE-ProRule" id="PRU01094"/>
    </source>
</evidence>
<dbReference type="OMA" id="HYVPKTF"/>
<evidence type="ECO:0000313" key="10">
    <source>
        <dbReference type="Proteomes" id="UP000186303"/>
    </source>
</evidence>
<sequence>MLCRISTKALVSRALKGPSVGGALIQTGLLTVHERLATETLDRAARPWRSTAPVRTLHVSTVRWSKLEPKKEESKNISIKSRVKNLWSTVKYLFRFYLNGVKQIWRNRDLVKAVQQHVRETKRDYTWEETQMIRTHSSDMLKLPLFLLILVTVEELLPLMVIYTPFLLPSTCILPSQIVKIRQRLEVNREEAIKKIQVLVPTAQDVQPKSDSLQDALAALPTASLRELTIIYNLSRWGTDGFRRKRIMDHVRQLQEDDKRLKVAEVLQDGNVNMELLANACTQRGLCAVSVTAAQMKQMLRVWLDHTLATPALPSLDLVLLPSCIPRLKSQELPLDTIVEEQEKQSIQEKASTVVNEVVEQEKRKEASQHM</sequence>
<feature type="domain" description="Letm1 RBD" evidence="8">
    <location>
        <begin position="139"/>
        <end position="367"/>
    </location>
</feature>
<dbReference type="PROSITE" id="PS51758">
    <property type="entry name" value="LETM1_RBD"/>
    <property type="match status" value="1"/>
</dbReference>
<evidence type="ECO:0000313" key="9">
    <source>
        <dbReference type="EMBL" id="SHO77891.1"/>
    </source>
</evidence>
<evidence type="ECO:0000256" key="6">
    <source>
        <dbReference type="ARBA" id="ARBA00023136"/>
    </source>
</evidence>
<evidence type="ECO:0000259" key="8">
    <source>
        <dbReference type="PROSITE" id="PS51758"/>
    </source>
</evidence>
<dbReference type="Pfam" id="PF07766">
    <property type="entry name" value="LETM1_RBD"/>
    <property type="match status" value="1"/>
</dbReference>
<dbReference type="Proteomes" id="UP000186303">
    <property type="component" value="Chromosome 3"/>
</dbReference>
<dbReference type="PANTHER" id="PTHR14009:SF1">
    <property type="entry name" value="MITOCHONDRIAL PROTON_CALCIUM EXCHANGER PROTEIN"/>
    <property type="match status" value="1"/>
</dbReference>
<evidence type="ECO:0000256" key="3">
    <source>
        <dbReference type="ARBA" id="ARBA00022792"/>
    </source>
</evidence>
<dbReference type="GO" id="GO:0005743">
    <property type="term" value="C:mitochondrial inner membrane"/>
    <property type="evidence" value="ECO:0007669"/>
    <property type="project" value="UniProtKB-SubCell"/>
</dbReference>
<evidence type="ECO:0000256" key="5">
    <source>
        <dbReference type="ARBA" id="ARBA00023128"/>
    </source>
</evidence>
<keyword evidence="6" id="KW-0472">Membrane</keyword>
<comment type="subcellular location">
    <subcellularLocation>
        <location evidence="1">Mitochondrion inner membrane</location>
        <topology evidence="1">Single-pass membrane protein</topology>
    </subcellularLocation>
</comment>
<keyword evidence="3" id="KW-0999">Mitochondrion inner membrane</keyword>
<keyword evidence="4" id="KW-1133">Transmembrane helix</keyword>
<reference evidence="10" key="1">
    <citation type="journal article" date="2017" name="Nucleic Acids Res.">
        <title>Proteogenomics produces comprehensive and highly accurate protein-coding gene annotation in a complete genome assembly of Malassezia sympodialis.</title>
        <authorList>
            <person name="Zhu Y."/>
            <person name="Engstroem P.G."/>
            <person name="Tellgren-Roth C."/>
            <person name="Baudo C.D."/>
            <person name="Kennell J.C."/>
            <person name="Sun S."/>
            <person name="Billmyre R.B."/>
            <person name="Schroeder M.S."/>
            <person name="Andersson A."/>
            <person name="Holm T."/>
            <person name="Sigurgeirsson B."/>
            <person name="Wu G."/>
            <person name="Sankaranarayanan S.R."/>
            <person name="Siddharthan R."/>
            <person name="Sanyal K."/>
            <person name="Lundeberg J."/>
            <person name="Nystedt B."/>
            <person name="Boekhout T."/>
            <person name="Dawson T.L. Jr."/>
            <person name="Heitman J."/>
            <person name="Scheynius A."/>
            <person name="Lehtioe J."/>
        </authorList>
    </citation>
    <scope>NUCLEOTIDE SEQUENCE [LARGE SCALE GENOMIC DNA]</scope>
    <source>
        <strain evidence="10">ATCC 42132</strain>
    </source>
</reference>
<dbReference type="AlphaFoldDB" id="A0A1M8A630"/>
<keyword evidence="10" id="KW-1185">Reference proteome</keyword>
<dbReference type="VEuPathDB" id="FungiDB:MSYG_2233"/>
<dbReference type="OrthoDB" id="73691at2759"/>
<dbReference type="GO" id="GO:0043022">
    <property type="term" value="F:ribosome binding"/>
    <property type="evidence" value="ECO:0007669"/>
    <property type="project" value="InterPro"/>
</dbReference>
<dbReference type="PANTHER" id="PTHR14009">
    <property type="entry name" value="LEUCINE ZIPPER-EF-HAND CONTAINING TRANSMEMBRANE PROTEIN"/>
    <property type="match status" value="1"/>
</dbReference>